<sequence>MAIKDTHDPKWPKALWTPFFQSMDSSNHQRPPTKLPESFPLTLRGRFLLPQCSPYSRFHEWCIYGIISHYAPFLLSNPVVTFPGPNCVIPNQVPNPSPFSKEAFSAIQSDNSLVATRISFEDPNHLALQELGCQSSSGLF</sequence>
<accession>A0A9Q3J2S2</accession>
<proteinExistence type="predicted"/>
<organism evidence="1 2">
    <name type="scientific">Austropuccinia psidii MF-1</name>
    <dbReference type="NCBI Taxonomy" id="1389203"/>
    <lineage>
        <taxon>Eukaryota</taxon>
        <taxon>Fungi</taxon>
        <taxon>Dikarya</taxon>
        <taxon>Basidiomycota</taxon>
        <taxon>Pucciniomycotina</taxon>
        <taxon>Pucciniomycetes</taxon>
        <taxon>Pucciniales</taxon>
        <taxon>Sphaerophragmiaceae</taxon>
        <taxon>Austropuccinia</taxon>
    </lineage>
</organism>
<reference evidence="1" key="1">
    <citation type="submission" date="2021-03" db="EMBL/GenBank/DDBJ databases">
        <title>Draft genome sequence of rust myrtle Austropuccinia psidii MF-1, a brazilian biotype.</title>
        <authorList>
            <person name="Quecine M.C."/>
            <person name="Pachon D.M.R."/>
            <person name="Bonatelli M.L."/>
            <person name="Correr F.H."/>
            <person name="Franceschini L.M."/>
            <person name="Leite T.F."/>
            <person name="Margarido G.R.A."/>
            <person name="Almeida C.A."/>
            <person name="Ferrarezi J.A."/>
            <person name="Labate C.A."/>
        </authorList>
    </citation>
    <scope>NUCLEOTIDE SEQUENCE</scope>
    <source>
        <strain evidence="1">MF-1</strain>
    </source>
</reference>
<evidence type="ECO:0000313" key="2">
    <source>
        <dbReference type="Proteomes" id="UP000765509"/>
    </source>
</evidence>
<protein>
    <submittedName>
        <fullName evidence="1">Uncharacterized protein</fullName>
    </submittedName>
</protein>
<name>A0A9Q3J2S2_9BASI</name>
<dbReference type="EMBL" id="AVOT02061053">
    <property type="protein sequence ID" value="MBW0554386.1"/>
    <property type="molecule type" value="Genomic_DNA"/>
</dbReference>
<gene>
    <name evidence="1" type="ORF">O181_094101</name>
</gene>
<keyword evidence="2" id="KW-1185">Reference proteome</keyword>
<comment type="caution">
    <text evidence="1">The sequence shown here is derived from an EMBL/GenBank/DDBJ whole genome shotgun (WGS) entry which is preliminary data.</text>
</comment>
<dbReference type="Proteomes" id="UP000765509">
    <property type="component" value="Unassembled WGS sequence"/>
</dbReference>
<evidence type="ECO:0000313" key="1">
    <source>
        <dbReference type="EMBL" id="MBW0554386.1"/>
    </source>
</evidence>
<dbReference type="AlphaFoldDB" id="A0A9Q3J2S2"/>